<dbReference type="InterPro" id="IPR027417">
    <property type="entry name" value="P-loop_NTPase"/>
</dbReference>
<dbReference type="Pfam" id="PF00176">
    <property type="entry name" value="SNF2-rel_dom"/>
    <property type="match status" value="1"/>
</dbReference>
<dbReference type="EMBL" id="MLJW01003469">
    <property type="protein sequence ID" value="OIQ71990.1"/>
    <property type="molecule type" value="Genomic_DNA"/>
</dbReference>
<dbReference type="InterPro" id="IPR000330">
    <property type="entry name" value="SNF2_N"/>
</dbReference>
<name>A0A1J5PKE0_9ZZZZ</name>
<feature type="domain" description="Helicase ATP-binding" evidence="2">
    <location>
        <begin position="83"/>
        <end position="243"/>
    </location>
</feature>
<accession>A0A1J5PKE0</accession>
<reference evidence="4" key="1">
    <citation type="submission" date="2016-10" db="EMBL/GenBank/DDBJ databases">
        <title>Sequence of Gallionella enrichment culture.</title>
        <authorList>
            <person name="Poehlein A."/>
            <person name="Muehling M."/>
            <person name="Daniel R."/>
        </authorList>
    </citation>
    <scope>NUCLEOTIDE SEQUENCE</scope>
</reference>
<sequence>MLVELFDSNSGLTADGKLELSSLHATRLAELEANARPRWLGGERLLTLGQKLKNFSGITPVPVPAGLNATLRPYQQEGLNWLQFLREYGLGGVLADDMGLGKTLQVLTLLQARKEQGAATGPALLIVPTSLLHGWQDQASRFTPNLELLLLHGPQRRALQDQIASADLVVTTYPLLARDQAMLAELTWSLVIIDEAQTLKNPAAQMAKALRDIPVKGRLALTGTPMENSLQDLWTLFDWVVPGLLGDRKTFQALFRTPIEKQGDRAAQARLNRRLRPFMLRRTKEDVAGELPPRTEILDSVDLPKAQQALYETVRSAMDTRVREAVAARGLGAARITILDALLKLRQVCCDPALVKTEAARSVADSAKRTRLRELLLELVAEGRRVLVFSQFVEMLRLISSDLDALGIAHLSLTGQTTNRAEVLQKFAEGTAPVFLLSLKAGGVGLTLTEADTVILYDPWWNPAVERQAMDRVHRIGQDKPVFVHRLVASGTVEEKILQLQAKKQALADALFAEGDDDRGAAFFDEATLADLFAPLTG</sequence>
<dbReference type="PROSITE" id="PS51194">
    <property type="entry name" value="HELICASE_CTER"/>
    <property type="match status" value="1"/>
</dbReference>
<evidence type="ECO:0000259" key="3">
    <source>
        <dbReference type="PROSITE" id="PS51194"/>
    </source>
</evidence>
<gene>
    <name evidence="4" type="primary">rapA_8</name>
    <name evidence="4" type="ORF">GALL_463910</name>
</gene>
<dbReference type="AlphaFoldDB" id="A0A1J5PKE0"/>
<dbReference type="SMART" id="SM00490">
    <property type="entry name" value="HELICc"/>
    <property type="match status" value="1"/>
</dbReference>
<dbReference type="CDD" id="cd18793">
    <property type="entry name" value="SF2_C_SNF"/>
    <property type="match status" value="1"/>
</dbReference>
<keyword evidence="1" id="KW-0378">Hydrolase</keyword>
<dbReference type="Gene3D" id="3.40.50.300">
    <property type="entry name" value="P-loop containing nucleotide triphosphate hydrolases"/>
    <property type="match status" value="1"/>
</dbReference>
<dbReference type="SMART" id="SM00487">
    <property type="entry name" value="DEXDc"/>
    <property type="match status" value="1"/>
</dbReference>
<dbReference type="Gene3D" id="3.40.50.10810">
    <property type="entry name" value="Tandem AAA-ATPase domain"/>
    <property type="match status" value="1"/>
</dbReference>
<feature type="domain" description="Helicase C-terminal" evidence="3">
    <location>
        <begin position="371"/>
        <end position="519"/>
    </location>
</feature>
<dbReference type="InterPro" id="IPR049730">
    <property type="entry name" value="SNF2/RAD54-like_C"/>
</dbReference>
<evidence type="ECO:0000256" key="1">
    <source>
        <dbReference type="ARBA" id="ARBA00022801"/>
    </source>
</evidence>
<evidence type="ECO:0000259" key="2">
    <source>
        <dbReference type="PROSITE" id="PS51192"/>
    </source>
</evidence>
<comment type="caution">
    <text evidence="4">The sequence shown here is derived from an EMBL/GenBank/DDBJ whole genome shotgun (WGS) entry which is preliminary data.</text>
</comment>
<dbReference type="Pfam" id="PF00271">
    <property type="entry name" value="Helicase_C"/>
    <property type="match status" value="1"/>
</dbReference>
<dbReference type="GO" id="GO:0005524">
    <property type="term" value="F:ATP binding"/>
    <property type="evidence" value="ECO:0007669"/>
    <property type="project" value="InterPro"/>
</dbReference>
<dbReference type="PROSITE" id="PS51192">
    <property type="entry name" value="HELICASE_ATP_BIND_1"/>
    <property type="match status" value="1"/>
</dbReference>
<dbReference type="InterPro" id="IPR014001">
    <property type="entry name" value="Helicase_ATP-bd"/>
</dbReference>
<dbReference type="InterPro" id="IPR038718">
    <property type="entry name" value="SNF2-like_sf"/>
</dbReference>
<protein>
    <submittedName>
        <fullName evidence="4">RNA polymerase-associated protein RapA</fullName>
    </submittedName>
</protein>
<dbReference type="InterPro" id="IPR001650">
    <property type="entry name" value="Helicase_C-like"/>
</dbReference>
<organism evidence="4">
    <name type="scientific">mine drainage metagenome</name>
    <dbReference type="NCBI Taxonomy" id="410659"/>
    <lineage>
        <taxon>unclassified sequences</taxon>
        <taxon>metagenomes</taxon>
        <taxon>ecological metagenomes</taxon>
    </lineage>
</organism>
<evidence type="ECO:0000313" key="4">
    <source>
        <dbReference type="EMBL" id="OIQ71990.1"/>
    </source>
</evidence>
<dbReference type="GO" id="GO:0016787">
    <property type="term" value="F:hydrolase activity"/>
    <property type="evidence" value="ECO:0007669"/>
    <property type="project" value="UniProtKB-KW"/>
</dbReference>
<dbReference type="CDD" id="cd18012">
    <property type="entry name" value="DEXQc_arch_SWI2_SNF2"/>
    <property type="match status" value="1"/>
</dbReference>
<proteinExistence type="predicted"/>
<dbReference type="SUPFAM" id="SSF52540">
    <property type="entry name" value="P-loop containing nucleoside triphosphate hydrolases"/>
    <property type="match status" value="2"/>
</dbReference>
<dbReference type="PANTHER" id="PTHR10799">
    <property type="entry name" value="SNF2/RAD54 HELICASE FAMILY"/>
    <property type="match status" value="1"/>
</dbReference>